<organism evidence="2 3">
    <name type="scientific">Catenulispora subtropica</name>
    <dbReference type="NCBI Taxonomy" id="450798"/>
    <lineage>
        <taxon>Bacteria</taxon>
        <taxon>Bacillati</taxon>
        <taxon>Actinomycetota</taxon>
        <taxon>Actinomycetes</taxon>
        <taxon>Catenulisporales</taxon>
        <taxon>Catenulisporaceae</taxon>
        <taxon>Catenulispora</taxon>
    </lineage>
</organism>
<proteinExistence type="predicted"/>
<protein>
    <submittedName>
        <fullName evidence="2">Uncharacterized protein</fullName>
    </submittedName>
</protein>
<comment type="caution">
    <text evidence="2">The sequence shown here is derived from an EMBL/GenBank/DDBJ whole genome shotgun (WGS) entry which is preliminary data.</text>
</comment>
<keyword evidence="3" id="KW-1185">Reference proteome</keyword>
<evidence type="ECO:0000313" key="2">
    <source>
        <dbReference type="EMBL" id="GAA1966536.1"/>
    </source>
</evidence>
<accession>A0ABP5CPG7</accession>
<dbReference type="RefSeq" id="WP_344657164.1">
    <property type="nucleotide sequence ID" value="NZ_BAAAQM010000011.1"/>
</dbReference>
<feature type="compositionally biased region" description="Basic and acidic residues" evidence="1">
    <location>
        <begin position="137"/>
        <end position="158"/>
    </location>
</feature>
<reference evidence="3" key="1">
    <citation type="journal article" date="2019" name="Int. J. Syst. Evol. Microbiol.">
        <title>The Global Catalogue of Microorganisms (GCM) 10K type strain sequencing project: providing services to taxonomists for standard genome sequencing and annotation.</title>
        <authorList>
            <consortium name="The Broad Institute Genomics Platform"/>
            <consortium name="The Broad Institute Genome Sequencing Center for Infectious Disease"/>
            <person name="Wu L."/>
            <person name="Ma J."/>
        </authorList>
    </citation>
    <scope>NUCLEOTIDE SEQUENCE [LARGE SCALE GENOMIC DNA]</scope>
    <source>
        <strain evidence="3">JCM 16013</strain>
    </source>
</reference>
<dbReference type="EMBL" id="BAAAQM010000011">
    <property type="protein sequence ID" value="GAA1966536.1"/>
    <property type="molecule type" value="Genomic_DNA"/>
</dbReference>
<gene>
    <name evidence="2" type="ORF">GCM10009838_25380</name>
</gene>
<feature type="region of interest" description="Disordered" evidence="1">
    <location>
        <begin position="129"/>
        <end position="158"/>
    </location>
</feature>
<name>A0ABP5CPG7_9ACTN</name>
<evidence type="ECO:0000313" key="3">
    <source>
        <dbReference type="Proteomes" id="UP001499854"/>
    </source>
</evidence>
<evidence type="ECO:0000256" key="1">
    <source>
        <dbReference type="SAM" id="MobiDB-lite"/>
    </source>
</evidence>
<sequence>MTISITTNPDAPLTIRALDAATQRNLDTAAIATWRNPHWAQRAEACATALAHLLGVPRGQISVHPDLTRAYGHWVWPTLTVTEPGGAQHEFTAAYNDPEQLIILGRCPDCGGQVPLIPLRHLADLGEAISGTPTGEPAHEFHADPGHHHLCQHHADQQ</sequence>
<dbReference type="Proteomes" id="UP001499854">
    <property type="component" value="Unassembled WGS sequence"/>
</dbReference>